<gene>
    <name evidence="1" type="ORF">C3743_40460</name>
</gene>
<dbReference type="AlphaFoldDB" id="A0A2S5DMD3"/>
<dbReference type="Proteomes" id="UP000238655">
    <property type="component" value="Unassembled WGS sequence"/>
</dbReference>
<organism evidence="1 2">
    <name type="scientific">Burkholderia contaminans</name>
    <dbReference type="NCBI Taxonomy" id="488447"/>
    <lineage>
        <taxon>Bacteria</taxon>
        <taxon>Pseudomonadati</taxon>
        <taxon>Pseudomonadota</taxon>
        <taxon>Betaproteobacteria</taxon>
        <taxon>Burkholderiales</taxon>
        <taxon>Burkholderiaceae</taxon>
        <taxon>Burkholderia</taxon>
        <taxon>Burkholderia cepacia complex</taxon>
    </lineage>
</organism>
<dbReference type="InterPro" id="IPR011101">
    <property type="entry name" value="DUF5131"/>
</dbReference>
<dbReference type="Pfam" id="PF07505">
    <property type="entry name" value="DUF5131"/>
    <property type="match status" value="1"/>
</dbReference>
<dbReference type="RefSeq" id="WP_105750052.1">
    <property type="nucleotide sequence ID" value="NZ_PQVP01000006.1"/>
</dbReference>
<comment type="caution">
    <text evidence="1">The sequence shown here is derived from an EMBL/GenBank/DDBJ whole genome shotgun (WGS) entry which is preliminary data.</text>
</comment>
<reference evidence="1 2" key="1">
    <citation type="submission" date="2018-01" db="EMBL/GenBank/DDBJ databases">
        <title>Successful Treatment of Persistent Burkholderia cepacia Bacteremia with Ceftazidime-Avibactam.</title>
        <authorList>
            <person name="Tamma P."/>
            <person name="Fan Y."/>
            <person name="Bergman Y."/>
            <person name="Sick-Samuels A."/>
            <person name="Hsu A."/>
            <person name="Timp W."/>
            <person name="Simner P."/>
        </authorList>
    </citation>
    <scope>NUCLEOTIDE SEQUENCE [LARGE SCALE GENOMIC DNA]</scope>
    <source>
        <strain evidence="1 2">170816</strain>
    </source>
</reference>
<accession>A0A2S5DMD3</accession>
<dbReference type="EMBL" id="PQVP01000006">
    <property type="protein sequence ID" value="POZ80248.1"/>
    <property type="molecule type" value="Genomic_DNA"/>
</dbReference>
<proteinExistence type="predicted"/>
<protein>
    <submittedName>
        <fullName evidence="1">Phage Gp37/Gp68 family protein</fullName>
    </submittedName>
</protein>
<name>A0A2S5DMD3_9BURK</name>
<evidence type="ECO:0000313" key="2">
    <source>
        <dbReference type="Proteomes" id="UP000238655"/>
    </source>
</evidence>
<evidence type="ECO:0000313" key="1">
    <source>
        <dbReference type="EMBL" id="POZ80248.1"/>
    </source>
</evidence>
<sequence length="373" mass="42063">MEEGSKIEWTDHTFNGWIGCTKVSPACDHCYAEVSTPSRTLKVIWGPHAERHRTSESTWQLPRRWNARHEAFLAEHGRRQRVFCASLADWADNEVPVEWLANLLEVIRTTPNLDWLMLTKRIGNVMKRLRAVLEYITGKADEALSALQAWIDRWFAGEPPMNVWLGATIVSQPEAERDIPKLLETPARVRFLSMEPLLGPVDLGLIDIDGHRDIYPVHGSAGCEDNDRNPSADLPKIDWVIVGGESGPQARPMHPQWVRDIRDQCAAAGTTFLFKQWGEWKPICQMDETRELYRSNRVAKEGEDQGVLDELHGRTCKVDQLCLRIDGEHAPIGSPNAFLAGTSPMQAFKIGKKVAGRLLDGRAHDEFPVEVVA</sequence>